<protein>
    <submittedName>
        <fullName evidence="14">Scratch 2 protein</fullName>
    </submittedName>
</protein>
<dbReference type="PANTHER" id="PTHR24379:SF127">
    <property type="entry name" value="BLOODY FINGERS-RELATED"/>
    <property type="match status" value="1"/>
</dbReference>
<dbReference type="InterPro" id="IPR013151">
    <property type="entry name" value="Immunoglobulin_dom"/>
</dbReference>
<feature type="compositionally biased region" description="Basic residues" evidence="12">
    <location>
        <begin position="62"/>
        <end position="72"/>
    </location>
</feature>
<dbReference type="GO" id="GO:0005634">
    <property type="term" value="C:nucleus"/>
    <property type="evidence" value="ECO:0007669"/>
    <property type="project" value="UniProtKB-SubCell"/>
</dbReference>
<dbReference type="Gene3D" id="3.30.160.60">
    <property type="entry name" value="Classic Zinc Finger"/>
    <property type="match status" value="3"/>
</dbReference>
<dbReference type="InterPro" id="IPR013087">
    <property type="entry name" value="Znf_C2H2_type"/>
</dbReference>
<dbReference type="Pfam" id="PF00047">
    <property type="entry name" value="ig"/>
    <property type="match status" value="1"/>
</dbReference>
<evidence type="ECO:0000313" key="15">
    <source>
        <dbReference type="Proteomes" id="UP000283509"/>
    </source>
</evidence>
<keyword evidence="4" id="KW-0677">Repeat</keyword>
<dbReference type="GO" id="GO:0000981">
    <property type="term" value="F:DNA-binding transcription factor activity, RNA polymerase II-specific"/>
    <property type="evidence" value="ECO:0007669"/>
    <property type="project" value="TreeGrafter"/>
</dbReference>
<dbReference type="Pfam" id="PF00096">
    <property type="entry name" value="zf-C2H2"/>
    <property type="match status" value="3"/>
</dbReference>
<dbReference type="SUPFAM" id="SSF57667">
    <property type="entry name" value="beta-beta-alpha zinc fingers"/>
    <property type="match status" value="2"/>
</dbReference>
<feature type="region of interest" description="Disordered" evidence="12">
    <location>
        <begin position="494"/>
        <end position="514"/>
    </location>
</feature>
<organism evidence="14 15">
    <name type="scientific">Penaeus vannamei</name>
    <name type="common">Whiteleg shrimp</name>
    <name type="synonym">Litopenaeus vannamei</name>
    <dbReference type="NCBI Taxonomy" id="6689"/>
    <lineage>
        <taxon>Eukaryota</taxon>
        <taxon>Metazoa</taxon>
        <taxon>Ecdysozoa</taxon>
        <taxon>Arthropoda</taxon>
        <taxon>Crustacea</taxon>
        <taxon>Multicrustacea</taxon>
        <taxon>Malacostraca</taxon>
        <taxon>Eumalacostraca</taxon>
        <taxon>Eucarida</taxon>
        <taxon>Decapoda</taxon>
        <taxon>Dendrobranchiata</taxon>
        <taxon>Penaeoidea</taxon>
        <taxon>Penaeidae</taxon>
        <taxon>Penaeus</taxon>
    </lineage>
</organism>
<keyword evidence="10" id="KW-0539">Nucleus</keyword>
<dbReference type="InterPro" id="IPR013783">
    <property type="entry name" value="Ig-like_fold"/>
</dbReference>
<feature type="domain" description="C2H2-type" evidence="13">
    <location>
        <begin position="373"/>
        <end position="401"/>
    </location>
</feature>
<gene>
    <name evidence="14" type="ORF">C7M84_020027</name>
</gene>
<evidence type="ECO:0000256" key="7">
    <source>
        <dbReference type="ARBA" id="ARBA00023015"/>
    </source>
</evidence>
<evidence type="ECO:0000256" key="10">
    <source>
        <dbReference type="ARBA" id="ARBA00023242"/>
    </source>
</evidence>
<dbReference type="Gene3D" id="2.60.40.10">
    <property type="entry name" value="Immunoglobulins"/>
    <property type="match status" value="1"/>
</dbReference>
<comment type="similarity">
    <text evidence="2">Belongs to the krueppel C2H2-type zinc-finger protein family.</text>
</comment>
<evidence type="ECO:0000256" key="9">
    <source>
        <dbReference type="ARBA" id="ARBA00023163"/>
    </source>
</evidence>
<keyword evidence="7" id="KW-0805">Transcription regulation</keyword>
<accession>A0A3R7LR16</accession>
<keyword evidence="9" id="KW-0804">Transcription</keyword>
<evidence type="ECO:0000256" key="11">
    <source>
        <dbReference type="PROSITE-ProRule" id="PRU00042"/>
    </source>
</evidence>
<feature type="compositionally biased region" description="Basic and acidic residues" evidence="12">
    <location>
        <begin position="208"/>
        <end position="221"/>
    </location>
</feature>
<evidence type="ECO:0000256" key="6">
    <source>
        <dbReference type="ARBA" id="ARBA00022833"/>
    </source>
</evidence>
<dbReference type="EMBL" id="QCYY01003811">
    <property type="protein sequence ID" value="ROT62139.1"/>
    <property type="molecule type" value="Genomic_DNA"/>
</dbReference>
<feature type="domain" description="C2H2-type" evidence="13">
    <location>
        <begin position="433"/>
        <end position="460"/>
    </location>
</feature>
<evidence type="ECO:0000256" key="12">
    <source>
        <dbReference type="SAM" id="MobiDB-lite"/>
    </source>
</evidence>
<dbReference type="GO" id="GO:0008270">
    <property type="term" value="F:zinc ion binding"/>
    <property type="evidence" value="ECO:0007669"/>
    <property type="project" value="UniProtKB-KW"/>
</dbReference>
<comment type="caution">
    <text evidence="14">The sequence shown here is derived from an EMBL/GenBank/DDBJ whole genome shotgun (WGS) entry which is preliminary data.</text>
</comment>
<reference evidence="14 15" key="1">
    <citation type="submission" date="2018-04" db="EMBL/GenBank/DDBJ databases">
        <authorList>
            <person name="Zhang X."/>
            <person name="Yuan J."/>
            <person name="Li F."/>
            <person name="Xiang J."/>
        </authorList>
    </citation>
    <scope>NUCLEOTIDE SEQUENCE [LARGE SCALE GENOMIC DNA]</scope>
    <source>
        <tissue evidence="14">Muscle</tissue>
    </source>
</reference>
<dbReference type="PANTHER" id="PTHR24379">
    <property type="entry name" value="KRAB AND ZINC FINGER DOMAIN-CONTAINING"/>
    <property type="match status" value="1"/>
</dbReference>
<sequence length="625" mass="69468">MLEASRVSLAFKAFSPFQNSNNSYYPPDRLSRLISLHTRYDFYLFGREDLPSARNLGELGRRSPRPRQHTQPHLRGFSLQPNTLLNSCPLGSSEGKLVNYGNKRRAISVETVHNGETTRSTLLVDNATRRDSGKYSCKPSNAEKVSKLVHVLRMSLYPSWKCEPAVLVFQGAAVAAATSTRSLRRKLPDSPAKMAAQTALAPPLDQTQKAEGDAGTTDRPRGSSASPPRLKEEAHCSSDVQCPACTDVLPNLSLAKEHFKKVHSDLKAVRCAVCNEDVKGRFMGYLSHLRTRHKDRSLAEAAQDGEVRAARGQAEDGAKSRECKVCHKKVRASLFARHVAKHKRVPCPECKTLLAPHCLKRHINDCHTKKISYPCPECPAVFHDASNLLSHRKRNHLGQAARRHLCEVCGKKFVMPSDLRTHVAGVHHNVRKFVCEFCGLRFKISSQLTYHRRMHTGEKPHVCQVCEQCFAKPNVLAKHMRRVHRQEYQGKYRKRLQASEAQPAKSESAARHAPALPKKDDLMLEFVHVDQVVERLEDVVAGGPVPPVAQGVSRVGDGDGRMVVAPIYSLTEDGVEPMAAPPAEQYIVAELLPTPDASGARQELRLDALHRAYAAPAQPGNHQHH</sequence>
<evidence type="ECO:0000256" key="8">
    <source>
        <dbReference type="ARBA" id="ARBA00023125"/>
    </source>
</evidence>
<evidence type="ECO:0000256" key="1">
    <source>
        <dbReference type="ARBA" id="ARBA00004123"/>
    </source>
</evidence>
<feature type="domain" description="C2H2-type" evidence="13">
    <location>
        <begin position="404"/>
        <end position="432"/>
    </location>
</feature>
<feature type="region of interest" description="Disordered" evidence="12">
    <location>
        <begin position="54"/>
        <end position="75"/>
    </location>
</feature>
<dbReference type="InterPro" id="IPR036236">
    <property type="entry name" value="Znf_C2H2_sf"/>
</dbReference>
<evidence type="ECO:0000256" key="4">
    <source>
        <dbReference type="ARBA" id="ARBA00022737"/>
    </source>
</evidence>
<dbReference type="PROSITE" id="PS50157">
    <property type="entry name" value="ZINC_FINGER_C2H2_2"/>
    <property type="match status" value="4"/>
</dbReference>
<evidence type="ECO:0000259" key="13">
    <source>
        <dbReference type="PROSITE" id="PS50157"/>
    </source>
</evidence>
<evidence type="ECO:0000256" key="2">
    <source>
        <dbReference type="ARBA" id="ARBA00006991"/>
    </source>
</evidence>
<evidence type="ECO:0000313" key="14">
    <source>
        <dbReference type="EMBL" id="ROT62139.1"/>
    </source>
</evidence>
<evidence type="ECO:0000256" key="3">
    <source>
        <dbReference type="ARBA" id="ARBA00022723"/>
    </source>
</evidence>
<dbReference type="GO" id="GO:0000977">
    <property type="term" value="F:RNA polymerase II transcription regulatory region sequence-specific DNA binding"/>
    <property type="evidence" value="ECO:0007669"/>
    <property type="project" value="TreeGrafter"/>
</dbReference>
<dbReference type="OrthoDB" id="3565419at2759"/>
<dbReference type="PROSITE" id="PS00028">
    <property type="entry name" value="ZINC_FINGER_C2H2_1"/>
    <property type="match status" value="5"/>
</dbReference>
<comment type="subcellular location">
    <subcellularLocation>
        <location evidence="1">Nucleus</location>
    </subcellularLocation>
</comment>
<feature type="domain" description="C2H2-type" evidence="13">
    <location>
        <begin position="461"/>
        <end position="489"/>
    </location>
</feature>
<keyword evidence="8" id="KW-0238">DNA-binding</keyword>
<reference evidence="14 15" key="2">
    <citation type="submission" date="2019-01" db="EMBL/GenBank/DDBJ databases">
        <title>The decoding of complex shrimp genome reveals the adaptation for benthos swimmer, frequently molting mechanism and breeding impact on genome.</title>
        <authorList>
            <person name="Sun Y."/>
            <person name="Gao Y."/>
            <person name="Yu Y."/>
        </authorList>
    </citation>
    <scope>NUCLEOTIDE SEQUENCE [LARGE SCALE GENOMIC DNA]</scope>
    <source>
        <tissue evidence="14">Muscle</tissue>
    </source>
</reference>
<evidence type="ECO:0000256" key="5">
    <source>
        <dbReference type="ARBA" id="ARBA00022771"/>
    </source>
</evidence>
<dbReference type="AlphaFoldDB" id="A0A3R7LR16"/>
<keyword evidence="15" id="KW-1185">Reference proteome</keyword>
<feature type="region of interest" description="Disordered" evidence="12">
    <location>
        <begin position="181"/>
        <end position="234"/>
    </location>
</feature>
<keyword evidence="3" id="KW-0479">Metal-binding</keyword>
<dbReference type="SMART" id="SM00355">
    <property type="entry name" value="ZnF_C2H2"/>
    <property type="match status" value="8"/>
</dbReference>
<proteinExistence type="inferred from homology"/>
<keyword evidence="6" id="KW-0862">Zinc</keyword>
<dbReference type="FunFam" id="3.30.160.60:FF:000624">
    <property type="entry name" value="zinc finger protein 697"/>
    <property type="match status" value="1"/>
</dbReference>
<dbReference type="FunFam" id="3.30.160.60:FF:001370">
    <property type="entry name" value="Zinc finger protein"/>
    <property type="match status" value="1"/>
</dbReference>
<keyword evidence="5 11" id="KW-0863">Zinc-finger</keyword>
<dbReference type="Proteomes" id="UP000283509">
    <property type="component" value="Unassembled WGS sequence"/>
</dbReference>
<name>A0A3R7LR16_PENVA</name>